<evidence type="ECO:0000313" key="1">
    <source>
        <dbReference type="EMBL" id="RNF03622.1"/>
    </source>
</evidence>
<organism evidence="1 2">
    <name type="scientific">Trypanosoma rangeli</name>
    <dbReference type="NCBI Taxonomy" id="5698"/>
    <lineage>
        <taxon>Eukaryota</taxon>
        <taxon>Discoba</taxon>
        <taxon>Euglenozoa</taxon>
        <taxon>Kinetoplastea</taxon>
        <taxon>Metakinetoplastina</taxon>
        <taxon>Trypanosomatida</taxon>
        <taxon>Trypanosomatidae</taxon>
        <taxon>Trypanosoma</taxon>
        <taxon>Herpetosoma</taxon>
    </lineage>
</organism>
<dbReference type="AlphaFoldDB" id="A0A422NE06"/>
<dbReference type="Proteomes" id="UP000283634">
    <property type="component" value="Unassembled WGS sequence"/>
</dbReference>
<keyword evidence="2" id="KW-1185">Reference proteome</keyword>
<proteinExistence type="predicted"/>
<sequence>MDAAVEHFLGICKMILWMSAKEGDEAGGGADSEACWRKEEEKVTSAGGGRVVCCGSRSFAVASTGLHGDDGFCLPVRLYNNWFARMFTGRRGAARSRGCTAVTRAVGGAAATFFKRGGVRRSATRMAGCVA</sequence>
<reference evidence="1 2" key="1">
    <citation type="journal article" date="2018" name="BMC Genomics">
        <title>Genomic comparison of Trypanosoma conorhini and Trypanosoma rangeli to Trypanosoma cruzi strains of high and low virulence.</title>
        <authorList>
            <person name="Bradwell K.R."/>
            <person name="Koparde V.N."/>
            <person name="Matveyev A.V."/>
            <person name="Serrano M.G."/>
            <person name="Alves J.M."/>
            <person name="Parikh H."/>
            <person name="Huang B."/>
            <person name="Lee V."/>
            <person name="Espinosa-Alvarez O."/>
            <person name="Ortiz P.A."/>
            <person name="Costa-Martins A.G."/>
            <person name="Teixeira M.M."/>
            <person name="Buck G.A."/>
        </authorList>
    </citation>
    <scope>NUCLEOTIDE SEQUENCE [LARGE SCALE GENOMIC DNA]</scope>
    <source>
        <strain evidence="1 2">AM80</strain>
    </source>
</reference>
<accession>A0A422NE06</accession>
<name>A0A422NE06_TRYRA</name>
<evidence type="ECO:0000313" key="2">
    <source>
        <dbReference type="Proteomes" id="UP000283634"/>
    </source>
</evidence>
<comment type="caution">
    <text evidence="1">The sequence shown here is derived from an EMBL/GenBank/DDBJ whole genome shotgun (WGS) entry which is preliminary data.</text>
</comment>
<protein>
    <submittedName>
        <fullName evidence="1">Uncharacterized protein</fullName>
    </submittedName>
</protein>
<dbReference type="GeneID" id="40329597"/>
<dbReference type="RefSeq" id="XP_029237627.1">
    <property type="nucleotide sequence ID" value="XM_029382537.1"/>
</dbReference>
<dbReference type="EMBL" id="MKGL01000189">
    <property type="protein sequence ID" value="RNF03622.1"/>
    <property type="molecule type" value="Genomic_DNA"/>
</dbReference>
<gene>
    <name evidence="1" type="ORF">TraAM80_05664</name>
</gene>